<dbReference type="EMBL" id="AZRM01000028">
    <property type="protein sequence ID" value="PNR99729.1"/>
    <property type="molecule type" value="Genomic_DNA"/>
</dbReference>
<accession>A0A2K1PAB3</accession>
<protein>
    <submittedName>
        <fullName evidence="1">Uncharacterized protein</fullName>
    </submittedName>
</protein>
<dbReference type="AlphaFoldDB" id="A0A2K1PAB3"/>
<proteinExistence type="predicted"/>
<dbReference type="OrthoDB" id="49253at2"/>
<dbReference type="RefSeq" id="WP_103078946.1">
    <property type="nucleotide sequence ID" value="NZ_AZRM01000028.1"/>
</dbReference>
<evidence type="ECO:0000313" key="2">
    <source>
        <dbReference type="Proteomes" id="UP000236199"/>
    </source>
</evidence>
<gene>
    <name evidence="1" type="ORF">X928_06360</name>
</gene>
<comment type="caution">
    <text evidence="1">The sequence shown here is derived from an EMBL/GenBank/DDBJ whole genome shotgun (WGS) entry which is preliminary data.</text>
</comment>
<reference evidence="1 2" key="1">
    <citation type="submission" date="2013-12" db="EMBL/GenBank/DDBJ databases">
        <title>Comparative genomics of Petrotoga isolates.</title>
        <authorList>
            <person name="Nesbo C.L."/>
            <person name="Charchuk R."/>
            <person name="Chow K."/>
        </authorList>
    </citation>
    <scope>NUCLEOTIDE SEQUENCE [LARGE SCALE GENOMIC DNA]</scope>
    <source>
        <strain evidence="1 2">DSM 10691</strain>
    </source>
</reference>
<organism evidence="1 2">
    <name type="scientific">Petrotoga miotherma DSM 10691</name>
    <dbReference type="NCBI Taxonomy" id="1434326"/>
    <lineage>
        <taxon>Bacteria</taxon>
        <taxon>Thermotogati</taxon>
        <taxon>Thermotogota</taxon>
        <taxon>Thermotogae</taxon>
        <taxon>Petrotogales</taxon>
        <taxon>Petrotogaceae</taxon>
        <taxon>Petrotoga</taxon>
    </lineage>
</organism>
<sequence length="507" mass="58753">MRKIILLFISFTIFNLLFSLNVDSFFKSVELVNTKEKTVSFYFTNDSESKINIHISPFLENSSFEVSYPSEISLLPYETKKADFLVKGSKISQGTYILAFSVTADDNLPMDSEVAKIKFPIIIKIVDINTSNIQISLDMYCDTLVLSTKDKLGTFFPVQLSNNSNLEVDVWGTFSLYKLSDELNDEQLIFQKSLFKDQSINLLPHTNQEGNIFIEKYLTPEEYKIRAEIYYGYKNYFQGKYVYEKEFKISEDLYKERNIVNINTDPDQIYIKVPKEMSPREYITTPVEFSLDVVNNDFLDMNVFFDFEFEESEQSFYNRKTNDKYLSIIPKELSITKYQELETKLIADYRRSNLVELTGEYYTNLTIIGESNEGTTTIQSKINVPVTIDFGDNVYNSESKVYIEENNILNDFYNNIIISFEIENTGNSSVHYDIHIKKWNSITNSQVGDTIIVKPKQKLLPEQTNEFTKKLVTELGVDKILIAVVTRKGTASNEIIKVDNYSLNIDR</sequence>
<dbReference type="Proteomes" id="UP000236199">
    <property type="component" value="Unassembled WGS sequence"/>
</dbReference>
<evidence type="ECO:0000313" key="1">
    <source>
        <dbReference type="EMBL" id="PNR99729.1"/>
    </source>
</evidence>
<keyword evidence="2" id="KW-1185">Reference proteome</keyword>
<name>A0A2K1PAB3_9BACT</name>